<evidence type="ECO:0000256" key="3">
    <source>
        <dbReference type="ARBA" id="ARBA00022676"/>
    </source>
</evidence>
<comment type="catalytic activity">
    <reaction evidence="6">
        <text>ergosterol + UDP-alpha-D-glucose = ergosteryl 3-beta-D-glucoside + UDP + H(+)</text>
        <dbReference type="Rhea" id="RHEA:61836"/>
        <dbReference type="ChEBI" id="CHEBI:15378"/>
        <dbReference type="ChEBI" id="CHEBI:16933"/>
        <dbReference type="ChEBI" id="CHEBI:52973"/>
        <dbReference type="ChEBI" id="CHEBI:58223"/>
        <dbReference type="ChEBI" id="CHEBI:58885"/>
    </reaction>
    <physiologicalReaction direction="left-to-right" evidence="6">
        <dbReference type="Rhea" id="RHEA:61837"/>
    </physiologicalReaction>
</comment>
<dbReference type="GO" id="GO:0016125">
    <property type="term" value="P:sterol metabolic process"/>
    <property type="evidence" value="ECO:0007669"/>
    <property type="project" value="TreeGrafter"/>
</dbReference>
<feature type="compositionally biased region" description="Polar residues" evidence="8">
    <location>
        <begin position="380"/>
        <end position="395"/>
    </location>
</feature>
<evidence type="ECO:0000256" key="5">
    <source>
        <dbReference type="ARBA" id="ARBA00029843"/>
    </source>
</evidence>
<keyword evidence="3" id="KW-0328">Glycosyltransferase</keyword>
<protein>
    <recommendedName>
        <fullName evidence="2">sterol 3beta-glucosyltransferase</fullName>
        <ecNumber evidence="2">2.4.1.173</ecNumber>
    </recommendedName>
    <alternativeName>
        <fullName evidence="5">Autophagy-related protein 26</fullName>
    </alternativeName>
</protein>
<keyword evidence="4 10" id="KW-0808">Transferase</keyword>
<dbReference type="Pfam" id="PF03033">
    <property type="entry name" value="Glyco_transf_28"/>
    <property type="match status" value="1"/>
</dbReference>
<dbReference type="SMART" id="SM00233">
    <property type="entry name" value="PH"/>
    <property type="match status" value="1"/>
</dbReference>
<dbReference type="Pfam" id="PF06722">
    <property type="entry name" value="EryCIII-like_C"/>
    <property type="match status" value="1"/>
</dbReference>
<dbReference type="InterPro" id="IPR002213">
    <property type="entry name" value="UDP_glucos_trans"/>
</dbReference>
<dbReference type="SUPFAM" id="SSF50729">
    <property type="entry name" value="PH domain-like"/>
    <property type="match status" value="1"/>
</dbReference>
<keyword evidence="11" id="KW-1185">Reference proteome</keyword>
<evidence type="ECO:0000256" key="4">
    <source>
        <dbReference type="ARBA" id="ARBA00022679"/>
    </source>
</evidence>
<feature type="region of interest" description="Disordered" evidence="8">
    <location>
        <begin position="328"/>
        <end position="358"/>
    </location>
</feature>
<feature type="compositionally biased region" description="Low complexity" evidence="8">
    <location>
        <begin position="472"/>
        <end position="483"/>
    </location>
</feature>
<name>A0A1X2G8D5_9FUNG</name>
<evidence type="ECO:0000313" key="11">
    <source>
        <dbReference type="Proteomes" id="UP000242146"/>
    </source>
</evidence>
<dbReference type="FunFam" id="3.40.50.2000:FF:000029">
    <property type="entry name" value="Sterol 3-beta-glucosyltransferase"/>
    <property type="match status" value="1"/>
</dbReference>
<dbReference type="Pfam" id="PF02893">
    <property type="entry name" value="GRAM"/>
    <property type="match status" value="2"/>
</dbReference>
<feature type="compositionally biased region" description="Polar residues" evidence="8">
    <location>
        <begin position="421"/>
        <end position="435"/>
    </location>
</feature>
<feature type="compositionally biased region" description="Pro residues" evidence="8">
    <location>
        <begin position="343"/>
        <end position="354"/>
    </location>
</feature>
<dbReference type="InterPro" id="IPR001849">
    <property type="entry name" value="PH_domain"/>
</dbReference>
<dbReference type="CDD" id="cd03784">
    <property type="entry name" value="GT1_Gtf-like"/>
    <property type="match status" value="1"/>
</dbReference>
<feature type="compositionally biased region" description="Polar residues" evidence="8">
    <location>
        <begin position="1135"/>
        <end position="1145"/>
    </location>
</feature>
<comment type="similarity">
    <text evidence="1">Belongs to the glycosyltransferase 28 family.</text>
</comment>
<evidence type="ECO:0000256" key="8">
    <source>
        <dbReference type="SAM" id="MobiDB-lite"/>
    </source>
</evidence>
<organism evidence="10 11">
    <name type="scientific">Hesseltinella vesiculosa</name>
    <dbReference type="NCBI Taxonomy" id="101127"/>
    <lineage>
        <taxon>Eukaryota</taxon>
        <taxon>Fungi</taxon>
        <taxon>Fungi incertae sedis</taxon>
        <taxon>Mucoromycota</taxon>
        <taxon>Mucoromycotina</taxon>
        <taxon>Mucoromycetes</taxon>
        <taxon>Mucorales</taxon>
        <taxon>Cunninghamellaceae</taxon>
        <taxon>Hesseltinella</taxon>
    </lineage>
</organism>
<dbReference type="InterPro" id="IPR004182">
    <property type="entry name" value="GRAM"/>
</dbReference>
<feature type="region of interest" description="Disordered" evidence="8">
    <location>
        <begin position="1115"/>
        <end position="1145"/>
    </location>
</feature>
<evidence type="ECO:0000313" key="10">
    <source>
        <dbReference type="EMBL" id="ORX47715.1"/>
    </source>
</evidence>
<feature type="region of interest" description="Disordered" evidence="8">
    <location>
        <begin position="372"/>
        <end position="395"/>
    </location>
</feature>
<feature type="compositionally biased region" description="Basic and acidic residues" evidence="8">
    <location>
        <begin position="448"/>
        <end position="459"/>
    </location>
</feature>
<feature type="region of interest" description="Disordered" evidence="8">
    <location>
        <begin position="1"/>
        <end position="26"/>
    </location>
</feature>
<dbReference type="Gene3D" id="3.40.50.2000">
    <property type="entry name" value="Glycogen Phosphorylase B"/>
    <property type="match status" value="2"/>
</dbReference>
<gene>
    <name evidence="10" type="ORF">DM01DRAFT_1338940</name>
</gene>
<feature type="region of interest" description="Disordered" evidence="8">
    <location>
        <begin position="421"/>
        <end position="459"/>
    </location>
</feature>
<dbReference type="EMBL" id="MCGT01000032">
    <property type="protein sequence ID" value="ORX47715.1"/>
    <property type="molecule type" value="Genomic_DNA"/>
</dbReference>
<dbReference type="Pfam" id="PF00169">
    <property type="entry name" value="PH"/>
    <property type="match status" value="1"/>
</dbReference>
<comment type="caution">
    <text evidence="10">The sequence shown here is derived from an EMBL/GenBank/DDBJ whole genome shotgun (WGS) entry which is preliminary data.</text>
</comment>
<dbReference type="PROSITE" id="PS50003">
    <property type="entry name" value="PH_DOMAIN"/>
    <property type="match status" value="1"/>
</dbReference>
<comment type="catalytic activity">
    <reaction evidence="7">
        <text>a sterol + UDP-alpha-D-glucose = a sterol 3-beta-D-glucoside + UDP + H(+)</text>
        <dbReference type="Rhea" id="RHEA:22724"/>
        <dbReference type="ChEBI" id="CHEBI:15378"/>
        <dbReference type="ChEBI" id="CHEBI:15889"/>
        <dbReference type="ChEBI" id="CHEBI:37424"/>
        <dbReference type="ChEBI" id="CHEBI:58223"/>
        <dbReference type="ChEBI" id="CHEBI:58885"/>
        <dbReference type="EC" id="2.4.1.173"/>
    </reaction>
    <physiologicalReaction direction="left-to-right" evidence="7">
        <dbReference type="Rhea" id="RHEA:22725"/>
    </physiologicalReaction>
</comment>
<evidence type="ECO:0000256" key="2">
    <source>
        <dbReference type="ARBA" id="ARBA00012650"/>
    </source>
</evidence>
<feature type="region of interest" description="Disordered" evidence="8">
    <location>
        <begin position="471"/>
        <end position="507"/>
    </location>
</feature>
<dbReference type="PANTHER" id="PTHR48050">
    <property type="entry name" value="STEROL 3-BETA-GLUCOSYLTRANSFERASE"/>
    <property type="match status" value="1"/>
</dbReference>
<feature type="compositionally biased region" description="Basic and acidic residues" evidence="8">
    <location>
        <begin position="484"/>
        <end position="494"/>
    </location>
</feature>
<dbReference type="AlphaFoldDB" id="A0A1X2G8D5"/>
<dbReference type="GO" id="GO:0016906">
    <property type="term" value="F:sterol 3-beta-glucosyltransferase activity"/>
    <property type="evidence" value="ECO:0007669"/>
    <property type="project" value="UniProtKB-EC"/>
</dbReference>
<feature type="region of interest" description="Disordered" evidence="8">
    <location>
        <begin position="651"/>
        <end position="671"/>
    </location>
</feature>
<evidence type="ECO:0000256" key="1">
    <source>
        <dbReference type="ARBA" id="ARBA00006962"/>
    </source>
</evidence>
<dbReference type="SUPFAM" id="SSF53756">
    <property type="entry name" value="UDP-Glycosyltransferase/glycogen phosphorylase"/>
    <property type="match status" value="1"/>
</dbReference>
<dbReference type="GO" id="GO:0005975">
    <property type="term" value="P:carbohydrate metabolic process"/>
    <property type="evidence" value="ECO:0007669"/>
    <property type="project" value="InterPro"/>
</dbReference>
<accession>A0A1X2G8D5</accession>
<dbReference type="InterPro" id="IPR004276">
    <property type="entry name" value="GlycoTrans_28_N"/>
</dbReference>
<proteinExistence type="inferred from homology"/>
<dbReference type="OrthoDB" id="10261837at2759"/>
<feature type="domain" description="PH" evidence="9">
    <location>
        <begin position="164"/>
        <end position="260"/>
    </location>
</feature>
<dbReference type="Gene3D" id="2.30.29.30">
    <property type="entry name" value="Pleckstrin-homology domain (PH domain)/Phosphotyrosine-binding domain (PTB)"/>
    <property type="match status" value="3"/>
</dbReference>
<dbReference type="EC" id="2.4.1.173" evidence="2"/>
<dbReference type="InterPro" id="IPR011993">
    <property type="entry name" value="PH-like_dom_sf"/>
</dbReference>
<dbReference type="Proteomes" id="UP000242146">
    <property type="component" value="Unassembled WGS sequence"/>
</dbReference>
<reference evidence="10 11" key="1">
    <citation type="submission" date="2016-07" db="EMBL/GenBank/DDBJ databases">
        <title>Pervasive Adenine N6-methylation of Active Genes in Fungi.</title>
        <authorList>
            <consortium name="DOE Joint Genome Institute"/>
            <person name="Mondo S.J."/>
            <person name="Dannebaum R.O."/>
            <person name="Kuo R.C."/>
            <person name="Labutti K."/>
            <person name="Haridas S."/>
            <person name="Kuo A."/>
            <person name="Salamov A."/>
            <person name="Ahrendt S.R."/>
            <person name="Lipzen A."/>
            <person name="Sullivan W."/>
            <person name="Andreopoulos W.B."/>
            <person name="Clum A."/>
            <person name="Lindquist E."/>
            <person name="Daum C."/>
            <person name="Ramamoorthy G.K."/>
            <person name="Gryganskyi A."/>
            <person name="Culley D."/>
            <person name="Magnuson J.K."/>
            <person name="James T.Y."/>
            <person name="O'Malley M.A."/>
            <person name="Stajich J.E."/>
            <person name="Spatafora J.W."/>
            <person name="Visel A."/>
            <person name="Grigoriev I.V."/>
        </authorList>
    </citation>
    <scope>NUCLEOTIDE SEQUENCE [LARGE SCALE GENOMIC DNA]</scope>
    <source>
        <strain evidence="10 11">NRRL 3301</strain>
    </source>
</reference>
<dbReference type="FunFam" id="3.40.50.2000:FF:000009">
    <property type="entry name" value="Sterol 3-beta-glucosyltransferase UGT80A2"/>
    <property type="match status" value="1"/>
</dbReference>
<evidence type="ECO:0000256" key="6">
    <source>
        <dbReference type="ARBA" id="ARBA00047886"/>
    </source>
</evidence>
<evidence type="ECO:0000259" key="9">
    <source>
        <dbReference type="PROSITE" id="PS50003"/>
    </source>
</evidence>
<dbReference type="SMART" id="SM00568">
    <property type="entry name" value="GRAM"/>
    <property type="match status" value="2"/>
</dbReference>
<dbReference type="STRING" id="101127.A0A1X2G8D5"/>
<dbReference type="InterPro" id="IPR010610">
    <property type="entry name" value="EryCIII-like_C"/>
</dbReference>
<sequence>MALEAQDAENSKAEESSTDLGRSIEAISSTQTWSDIDAMNDGQVDTNLFSPVSNERLRELLAEASEAAPSEAIPANLSSSLSSEDNDLISLDQSGDNQSIASSTAPARINIDQTVQRIFELPTMEHLIAEWPCYIVLTVVVPGFLYLTEQHVCFYAPLPKIQTGYHRTGYLLVKAPSTIGSRYRRCFFDLNHDTLTWYENANDTYFPLGKIDLKYAVSVKRSKRRPFGIRMVTVNKSYHFQADTESAMNEWLTAVQKAIFKAKNTGSNFKLKFPFSSILDIEHSEVDKYQQLLMISVVDVEDEFVMDEYYFAYFPDIKGTFDQLQSALGSHPAHKKDQDDQPILPPSQESPPPLSFADMYHADKPIVIPSLSNRTKDISSDPSSQPTHQPSHQLQNQRLIRASSAVSNMVPDALKGLFYSRSQEQPLSTPDTNTPDNDEEALSSSSSEDDKTSWLGDKGRSGMKQVYGFLGSSSSTDVSADPSGQHDHDHRKVDQQSSEPRAGGELLDEKVQDDFRKYFALPESETLLSVFRCYLAWTLPCYGKLYISTNHVSFNSKGFGTKAKMILPLEEVQRIQKMQSNVYSNRHSINILTRKKTKIFLDFSSLAKRNSCFAQLYLRHKQFAQHDQAISEPEHRQMKEQEIRLLEAEQQEQGLTHRTPPSIKDTPLLSSTNDDIQYTKPDRSLHFTCITIGTRGDVQPYIALCKSLAKDGHRCRIATHDEFKDWIEEHEIEFRSIGGDPSELMRFCVENNFFSVNFVMEGLKLFKVWIDELLELAWTACEGTDVLLESPSAMVGVHMAEKLRIPYFRSFPMPMTRTPSFPHPFATPNRPKGTKYNEMTYVLFDHAVWRAISARTNSFREQVLGLPATTYDNLEVPQIPYLYSFSTSIVPSPEKWKDWVHCTGYWFLDNPNTGWQPDERMLSFLNTIDSRPIVYIGFGSIIVTEPQEVVRTIVEAVLLSNVRAVVSEGWSSRNAQEGDNVSNLLHQYPDVILPVASVPHDWLFPKMRAVVHHGGAGTTAAGLRAGCPTIVKPFFADQFFWGDRVEVMGVGKCVRQLTATSLSAALRTVTTDDVILKNARLVGEKIRSETGVETAIQYIYRDMELAHKRTLSSARRANAAKDNGDSNLEEWTIVEPSQPNSSAAT</sequence>
<dbReference type="PANTHER" id="PTHR48050:SF25">
    <property type="entry name" value="STEROL 3-BETA-GLUCOSYLTRANSFERASE"/>
    <property type="match status" value="1"/>
</dbReference>
<dbReference type="InterPro" id="IPR050426">
    <property type="entry name" value="Glycosyltransferase_28"/>
</dbReference>
<evidence type="ECO:0000256" key="7">
    <source>
        <dbReference type="ARBA" id="ARBA00049453"/>
    </source>
</evidence>